<dbReference type="Proteomes" id="UP000887565">
    <property type="component" value="Unplaced"/>
</dbReference>
<protein>
    <submittedName>
        <fullName evidence="2">Uncharacterized protein</fullName>
    </submittedName>
</protein>
<proteinExistence type="predicted"/>
<evidence type="ECO:0000313" key="1">
    <source>
        <dbReference type="Proteomes" id="UP000887565"/>
    </source>
</evidence>
<name>A0A915IB56_ROMCU</name>
<evidence type="ECO:0000313" key="2">
    <source>
        <dbReference type="WBParaSite" id="nRc.2.0.1.t10496-RA"/>
    </source>
</evidence>
<dbReference type="WBParaSite" id="nRc.2.0.1.t10496-RA">
    <property type="protein sequence ID" value="nRc.2.0.1.t10496-RA"/>
    <property type="gene ID" value="nRc.2.0.1.g10496"/>
</dbReference>
<organism evidence="1 2">
    <name type="scientific">Romanomermis culicivorax</name>
    <name type="common">Nematode worm</name>
    <dbReference type="NCBI Taxonomy" id="13658"/>
    <lineage>
        <taxon>Eukaryota</taxon>
        <taxon>Metazoa</taxon>
        <taxon>Ecdysozoa</taxon>
        <taxon>Nematoda</taxon>
        <taxon>Enoplea</taxon>
        <taxon>Dorylaimia</taxon>
        <taxon>Mermithida</taxon>
        <taxon>Mermithoidea</taxon>
        <taxon>Mermithidae</taxon>
        <taxon>Romanomermis</taxon>
    </lineage>
</organism>
<accession>A0A915IB56</accession>
<dbReference type="AlphaFoldDB" id="A0A915IB56"/>
<sequence>MVIPKFTLVNNFEDHKNYNQFRGTTDAFVNVAHNQEKMKDSKCVLYWLKSIKALSVFVSNRIKELKTSNDILYAYVKTEENPADIATRIFDKVETVKFINEDGTVPLIVWGSIK</sequence>
<keyword evidence="1" id="KW-1185">Reference proteome</keyword>
<reference evidence="2" key="1">
    <citation type="submission" date="2022-11" db="UniProtKB">
        <authorList>
            <consortium name="WormBaseParasite"/>
        </authorList>
    </citation>
    <scope>IDENTIFICATION</scope>
</reference>